<dbReference type="Pfam" id="PF15205">
    <property type="entry name" value="PLAC9"/>
    <property type="match status" value="1"/>
</dbReference>
<protein>
    <recommendedName>
        <fullName evidence="4">Placenta-specific protein 9</fullName>
    </recommendedName>
</protein>
<sequence>MEGHLGGQEEHVPPPQSEVLKAWLEVWEEGKEEEEEKEGEEEESRAVLPELGQGAPGSQKDTGKAAALRKGVIFLTVTEANLPGGSITLVGGVEELGSEVHPGEEQWSKRNAVPDSAGPTHGLQVSVMAQPTAVSLGLLLILIGQAVTGPQSDPPPRTDQGSACQEHSALHDRLDVVEKRVEDTVQKLEAELSLLLDAIEAPEWSPLLVTGTPVIDILDSKVEEATF</sequence>
<dbReference type="PANTHER" id="PTHR37355">
    <property type="entry name" value="PLACENTA-SPECIFIC PROTEIN 9"/>
    <property type="match status" value="1"/>
</dbReference>
<dbReference type="AlphaFoldDB" id="A0A8T2NXZ1"/>
<dbReference type="InterPro" id="IPR027941">
    <property type="entry name" value="PLAC9"/>
</dbReference>
<comment type="caution">
    <text evidence="2">The sequence shown here is derived from an EMBL/GenBank/DDBJ whole genome shotgun (WGS) entry which is preliminary data.</text>
</comment>
<organism evidence="2 3">
    <name type="scientific">Albula glossodonta</name>
    <name type="common">roundjaw bonefish</name>
    <dbReference type="NCBI Taxonomy" id="121402"/>
    <lineage>
        <taxon>Eukaryota</taxon>
        <taxon>Metazoa</taxon>
        <taxon>Chordata</taxon>
        <taxon>Craniata</taxon>
        <taxon>Vertebrata</taxon>
        <taxon>Euteleostomi</taxon>
        <taxon>Actinopterygii</taxon>
        <taxon>Neopterygii</taxon>
        <taxon>Teleostei</taxon>
        <taxon>Albuliformes</taxon>
        <taxon>Albulidae</taxon>
        <taxon>Albula</taxon>
    </lineage>
</organism>
<evidence type="ECO:0000256" key="1">
    <source>
        <dbReference type="SAM" id="MobiDB-lite"/>
    </source>
</evidence>
<reference evidence="2" key="1">
    <citation type="thesis" date="2021" institute="BYU ScholarsArchive" country="Provo, UT, USA">
        <title>Applications of and Algorithms for Genome Assembly and Genomic Analyses with an Emphasis on Marine Teleosts.</title>
        <authorList>
            <person name="Pickett B.D."/>
        </authorList>
    </citation>
    <scope>NUCLEOTIDE SEQUENCE</scope>
    <source>
        <strain evidence="2">HI-2016</strain>
    </source>
</reference>
<proteinExistence type="predicted"/>
<accession>A0A8T2NXZ1</accession>
<dbReference type="PANTHER" id="PTHR37355:SF1">
    <property type="entry name" value="PLACENTA-SPECIFIC PROTEIN 9"/>
    <property type="match status" value="1"/>
</dbReference>
<evidence type="ECO:0008006" key="4">
    <source>
        <dbReference type="Google" id="ProtNLM"/>
    </source>
</evidence>
<dbReference type="Proteomes" id="UP000824540">
    <property type="component" value="Unassembled WGS sequence"/>
</dbReference>
<gene>
    <name evidence="2" type="ORF">JZ751_011055</name>
</gene>
<feature type="region of interest" description="Disordered" evidence="1">
    <location>
        <begin position="25"/>
        <end position="63"/>
    </location>
</feature>
<dbReference type="EMBL" id="JAFBMS010000020">
    <property type="protein sequence ID" value="KAG9344386.1"/>
    <property type="molecule type" value="Genomic_DNA"/>
</dbReference>
<evidence type="ECO:0000313" key="3">
    <source>
        <dbReference type="Proteomes" id="UP000824540"/>
    </source>
</evidence>
<evidence type="ECO:0000313" key="2">
    <source>
        <dbReference type="EMBL" id="KAG9344386.1"/>
    </source>
</evidence>
<dbReference type="OrthoDB" id="9937406at2759"/>
<feature type="compositionally biased region" description="Acidic residues" evidence="1">
    <location>
        <begin position="26"/>
        <end position="43"/>
    </location>
</feature>
<keyword evidence="3" id="KW-1185">Reference proteome</keyword>
<name>A0A8T2NXZ1_9TELE</name>